<dbReference type="InterPro" id="IPR001949">
    <property type="entry name" value="NADH-UbQ_OxRdtase_51kDa_CS"/>
</dbReference>
<keyword evidence="4" id="KW-0004">4Fe-4S</keyword>
<evidence type="ECO:0000256" key="2">
    <source>
        <dbReference type="ARBA" id="ARBA00001966"/>
    </source>
</evidence>
<evidence type="ECO:0000256" key="6">
    <source>
        <dbReference type="ARBA" id="ARBA00023004"/>
    </source>
</evidence>
<dbReference type="InterPro" id="IPR037225">
    <property type="entry name" value="Nuo51_FMN-bd_sf"/>
</dbReference>
<dbReference type="SUPFAM" id="SSF142019">
    <property type="entry name" value="Nqo1 FMN-binding domain-like"/>
    <property type="match status" value="1"/>
</dbReference>
<dbReference type="GO" id="GO:0010181">
    <property type="term" value="F:FMN binding"/>
    <property type="evidence" value="ECO:0007669"/>
    <property type="project" value="InterPro"/>
</dbReference>
<dbReference type="InterPro" id="IPR011538">
    <property type="entry name" value="Nuo51_FMN-bd"/>
</dbReference>
<dbReference type="OrthoDB" id="9805533at2"/>
<evidence type="ECO:0000256" key="7">
    <source>
        <dbReference type="ARBA" id="ARBA00023014"/>
    </source>
</evidence>
<protein>
    <submittedName>
        <fullName evidence="9">Formate dehydrogenase beta subunit</fullName>
    </submittedName>
</protein>
<dbReference type="InterPro" id="IPR036249">
    <property type="entry name" value="Thioredoxin-like_sf"/>
</dbReference>
<dbReference type="Gene3D" id="6.10.250.1450">
    <property type="match status" value="1"/>
</dbReference>
<dbReference type="GO" id="GO:0008137">
    <property type="term" value="F:NADH dehydrogenase (ubiquinone) activity"/>
    <property type="evidence" value="ECO:0007669"/>
    <property type="project" value="InterPro"/>
</dbReference>
<dbReference type="GO" id="GO:0051539">
    <property type="term" value="F:4 iron, 4 sulfur cluster binding"/>
    <property type="evidence" value="ECO:0007669"/>
    <property type="project" value="UniProtKB-KW"/>
</dbReference>
<evidence type="ECO:0000256" key="5">
    <source>
        <dbReference type="ARBA" id="ARBA00022723"/>
    </source>
</evidence>
<dbReference type="InterPro" id="IPR019575">
    <property type="entry name" value="Nuop51_4Fe4S-bd"/>
</dbReference>
<comment type="caution">
    <text evidence="9">The sequence shown here is derived from an EMBL/GenBank/DDBJ whole genome shotgun (WGS) entry which is preliminary data.</text>
</comment>
<evidence type="ECO:0000259" key="8">
    <source>
        <dbReference type="SMART" id="SM00928"/>
    </source>
</evidence>
<comment type="cofactor">
    <cofactor evidence="1">
        <name>FMN</name>
        <dbReference type="ChEBI" id="CHEBI:58210"/>
    </cofactor>
</comment>
<feature type="domain" description="NADH-ubiquinone oxidoreductase 51kDa subunit iron-sulphur binding" evidence="8">
    <location>
        <begin position="427"/>
        <end position="472"/>
    </location>
</feature>
<name>A0A3S0ZQC9_9BURK</name>
<sequence length="519" mass="55175">MSTITVYVPRDSAALAAGADRVARCIAKEAAARGLMLEIVRNGSRGMFWLEPLVEVNTPAGRIAYGPVTPDDVAGLFDAGFITGGRHPLALGPTEEIPYLKKQERLTFSRMGITDPVSLTDYQAYEGFAGLRRALALAPEDIVQQVLDSGLRGRGGAAFPAGIKWKTVLGTAAAQKYIVCNADEGDSGTYSDRMTMEGDPFMLIEGMTIAGLATGATQGYIYVRSEYPHAIATLNEAIRIAEAAGFLGDNILRSGKRFSLAVRKGAGSYVCGEETALLESLEGKRGIVRAKPPLPAIEGLFGQPTLINNVITLASVPLILARGAAFYRDYGVGRSRGTLPMQLAGNIKYGGLVEKAFGVTLRELLYDYGGGSASGRPIKAVQVGGPLGAYLPESKWDLPLDYEAYAAVGGTVGHGGIVVHDDTADLSKLARYAMEFCALESCGKCTPCRIGSTRGVEVIDKIRGNQNRPQQVMLLRDLCDTMVHGSLCAMGGMTPFPVLSALDHFPQDFGIEAPDRKAA</sequence>
<dbReference type="CDD" id="cd03063">
    <property type="entry name" value="TRX_Fd_FDH_beta"/>
    <property type="match status" value="1"/>
</dbReference>
<dbReference type="SMART" id="SM00928">
    <property type="entry name" value="NADH_4Fe-4S"/>
    <property type="match status" value="1"/>
</dbReference>
<dbReference type="AlphaFoldDB" id="A0A3S0ZQC9"/>
<dbReference type="SUPFAM" id="SSF52833">
    <property type="entry name" value="Thioredoxin-like"/>
    <property type="match status" value="1"/>
</dbReference>
<dbReference type="GO" id="GO:0046872">
    <property type="term" value="F:metal ion binding"/>
    <property type="evidence" value="ECO:0007669"/>
    <property type="project" value="UniProtKB-KW"/>
</dbReference>
<comment type="cofactor">
    <cofactor evidence="2">
        <name>[4Fe-4S] cluster</name>
        <dbReference type="ChEBI" id="CHEBI:49883"/>
    </cofactor>
</comment>
<dbReference type="Pfam" id="PF10589">
    <property type="entry name" value="NADH_4Fe-4S"/>
    <property type="match status" value="1"/>
</dbReference>
<dbReference type="Gene3D" id="3.40.50.11540">
    <property type="entry name" value="NADH-ubiquinone oxidoreductase 51kDa subunit"/>
    <property type="match status" value="1"/>
</dbReference>
<dbReference type="Gene3D" id="1.20.1440.230">
    <property type="entry name" value="NADH-ubiquinone oxidoreductase 51kDa subunit, iron-sulphur binding domain"/>
    <property type="match status" value="1"/>
</dbReference>
<dbReference type="PANTHER" id="PTHR43578">
    <property type="entry name" value="NADH-QUINONE OXIDOREDUCTASE SUBUNIT F"/>
    <property type="match status" value="1"/>
</dbReference>
<dbReference type="Gene3D" id="3.10.20.600">
    <property type="match status" value="1"/>
</dbReference>
<dbReference type="InterPro" id="IPR037207">
    <property type="entry name" value="Nuop51_4Fe4S-bd_sf"/>
</dbReference>
<dbReference type="FunFam" id="3.40.50.11540:FF:000001">
    <property type="entry name" value="NADH dehydrogenase [ubiquinone] flavoprotein 1, mitochondrial"/>
    <property type="match status" value="1"/>
</dbReference>
<dbReference type="EMBL" id="RXFT01000009">
    <property type="protein sequence ID" value="RUR69471.1"/>
    <property type="molecule type" value="Genomic_DNA"/>
</dbReference>
<organism evidence="9 10">
    <name type="scientific">Variovorax guangxiensis</name>
    <dbReference type="NCBI Taxonomy" id="1775474"/>
    <lineage>
        <taxon>Bacteria</taxon>
        <taxon>Pseudomonadati</taxon>
        <taxon>Pseudomonadota</taxon>
        <taxon>Betaproteobacteria</taxon>
        <taxon>Burkholderiales</taxon>
        <taxon>Comamonadaceae</taxon>
        <taxon>Variovorax</taxon>
    </lineage>
</organism>
<dbReference type="RefSeq" id="WP_126023586.1">
    <property type="nucleotide sequence ID" value="NZ_RXFT01000009.1"/>
</dbReference>
<dbReference type="PROSITE" id="PS00645">
    <property type="entry name" value="COMPLEX1_51K_2"/>
    <property type="match status" value="1"/>
</dbReference>
<evidence type="ECO:0000256" key="3">
    <source>
        <dbReference type="ARBA" id="ARBA00007523"/>
    </source>
</evidence>
<gene>
    <name evidence="9" type="ORF">EJP67_20660</name>
</gene>
<evidence type="ECO:0000313" key="10">
    <source>
        <dbReference type="Proteomes" id="UP000281118"/>
    </source>
</evidence>
<dbReference type="SUPFAM" id="SSF142984">
    <property type="entry name" value="Nqo1 middle domain-like"/>
    <property type="match status" value="1"/>
</dbReference>
<dbReference type="Proteomes" id="UP000281118">
    <property type="component" value="Unassembled WGS sequence"/>
</dbReference>
<evidence type="ECO:0000313" key="9">
    <source>
        <dbReference type="EMBL" id="RUR69471.1"/>
    </source>
</evidence>
<proteinExistence type="inferred from homology"/>
<dbReference type="SUPFAM" id="SSF140490">
    <property type="entry name" value="Nqo1C-terminal domain-like"/>
    <property type="match status" value="1"/>
</dbReference>
<keyword evidence="6" id="KW-0408">Iron</keyword>
<keyword evidence="5" id="KW-0479">Metal-binding</keyword>
<evidence type="ECO:0000256" key="4">
    <source>
        <dbReference type="ARBA" id="ARBA00022485"/>
    </source>
</evidence>
<reference evidence="9 10" key="1">
    <citation type="submission" date="2018-12" db="EMBL/GenBank/DDBJ databases">
        <title>The genome sequences of Variovorax guangxiensis DSM 27352.</title>
        <authorList>
            <person name="Gao J."/>
            <person name="Sun J."/>
        </authorList>
    </citation>
    <scope>NUCLEOTIDE SEQUENCE [LARGE SCALE GENOMIC DNA]</scope>
    <source>
        <strain evidence="9 10">DSM 27352</strain>
    </source>
</reference>
<keyword evidence="7" id="KW-0411">Iron-sulfur</keyword>
<evidence type="ECO:0000256" key="1">
    <source>
        <dbReference type="ARBA" id="ARBA00001917"/>
    </source>
</evidence>
<dbReference type="Pfam" id="PF01512">
    <property type="entry name" value="Complex1_51K"/>
    <property type="match status" value="1"/>
</dbReference>
<accession>A0A3S0ZQC9</accession>
<dbReference type="PANTHER" id="PTHR43578:SF3">
    <property type="entry name" value="NADH-QUINONE OXIDOREDUCTASE SUBUNIT F"/>
    <property type="match status" value="1"/>
</dbReference>
<comment type="similarity">
    <text evidence="3">Belongs to the complex I 51 kDa subunit family.</text>
</comment>